<dbReference type="Proteomes" id="UP000179266">
    <property type="component" value="Unassembled WGS sequence"/>
</dbReference>
<dbReference type="PANTHER" id="PTHR10151">
    <property type="entry name" value="ECTONUCLEOTIDE PYROPHOSPHATASE/PHOSPHODIESTERASE"/>
    <property type="match status" value="1"/>
</dbReference>
<evidence type="ECO:0008006" key="4">
    <source>
        <dbReference type="Google" id="ProtNLM"/>
    </source>
</evidence>
<protein>
    <recommendedName>
        <fullName evidence="4">Sulfatase N-terminal domain-containing protein</fullName>
    </recommendedName>
</protein>
<dbReference type="InterPro" id="IPR017850">
    <property type="entry name" value="Alkaline_phosphatase_core_sf"/>
</dbReference>
<dbReference type="EMBL" id="MGDD01000138">
    <property type="protein sequence ID" value="OGL46277.1"/>
    <property type="molecule type" value="Genomic_DNA"/>
</dbReference>
<evidence type="ECO:0000313" key="2">
    <source>
        <dbReference type="EMBL" id="OGL46277.1"/>
    </source>
</evidence>
<dbReference type="GO" id="GO:0016787">
    <property type="term" value="F:hydrolase activity"/>
    <property type="evidence" value="ECO:0007669"/>
    <property type="project" value="UniProtKB-ARBA"/>
</dbReference>
<accession>A0A1F7RZK4</accession>
<dbReference type="PANTHER" id="PTHR10151:SF120">
    <property type="entry name" value="BIS(5'-ADENOSYL)-TRIPHOSPHATASE"/>
    <property type="match status" value="1"/>
</dbReference>
<dbReference type="SUPFAM" id="SSF53649">
    <property type="entry name" value="Alkaline phosphatase-like"/>
    <property type="match status" value="1"/>
</dbReference>
<gene>
    <name evidence="2" type="ORF">A2161_14900</name>
</gene>
<name>A0A1F7RZK4_9BACT</name>
<feature type="transmembrane region" description="Helical" evidence="1">
    <location>
        <begin position="5"/>
        <end position="25"/>
    </location>
</feature>
<dbReference type="Pfam" id="PF01663">
    <property type="entry name" value="Phosphodiest"/>
    <property type="match status" value="1"/>
</dbReference>
<proteinExistence type="predicted"/>
<reference evidence="2 3" key="1">
    <citation type="journal article" date="2016" name="Nat. Commun.">
        <title>Thousands of microbial genomes shed light on interconnected biogeochemical processes in an aquifer system.</title>
        <authorList>
            <person name="Anantharaman K."/>
            <person name="Brown C.T."/>
            <person name="Hug L.A."/>
            <person name="Sharon I."/>
            <person name="Castelle C.J."/>
            <person name="Probst A.J."/>
            <person name="Thomas B.C."/>
            <person name="Singh A."/>
            <person name="Wilkins M.J."/>
            <person name="Karaoz U."/>
            <person name="Brodie E.L."/>
            <person name="Williams K.H."/>
            <person name="Hubbard S.S."/>
            <person name="Banfield J.F."/>
        </authorList>
    </citation>
    <scope>NUCLEOTIDE SEQUENCE [LARGE SCALE GENOMIC DNA]</scope>
</reference>
<organism evidence="2 3">
    <name type="scientific">Candidatus Schekmanbacteria bacterium RBG_13_48_7</name>
    <dbReference type="NCBI Taxonomy" id="1817878"/>
    <lineage>
        <taxon>Bacteria</taxon>
        <taxon>Candidatus Schekmaniibacteriota</taxon>
    </lineage>
</organism>
<dbReference type="Gene3D" id="3.40.720.10">
    <property type="entry name" value="Alkaline Phosphatase, subunit A"/>
    <property type="match status" value="1"/>
</dbReference>
<keyword evidence="1" id="KW-1133">Transmembrane helix</keyword>
<sequence>MKRKIILFFIILFGCGIVVLSYLAMRSFLFNSGKNNNYLPFSIKVTNRKIIFIGINGLDWKLLQRFSAEGDITVLPKLMQDGSYGLISTLFFDDEDAVWTTISTGYLPENHGIKDNIKIQQSVSAKSENMSPWKYSWNRKRWAFWEIISYFNMDSTTVGWPVSYPADTVKGILVSDRIFLINPDRKPSMMDGLCYPSSMLEKFYPVIESCQNSCDDRFNSYFKPDEENLKTFLSLTWEDSLLPVPHQFLSRTTPIESLKKSFYKDILNYELLHFCVKEFGQKTLTACYFESIDRVSHIFGISAVDNSSKHNTMKKRQAFEAGYKFLKSYYQYFDRLIGSILNELDSKTTLFIVSGHGFNLNNGDHKDCPPGWFLIRGPNIREKKNIETVAISDIAPTLLYLSDIPLPDDIDGEIIVDAFTLSHLEKHKISYWSESNITGLPKTRNIEPLHSSTQP</sequence>
<dbReference type="PROSITE" id="PS51257">
    <property type="entry name" value="PROKAR_LIPOPROTEIN"/>
    <property type="match status" value="1"/>
</dbReference>
<keyword evidence="1" id="KW-0472">Membrane</keyword>
<dbReference type="InterPro" id="IPR002591">
    <property type="entry name" value="Phosphodiest/P_Trfase"/>
</dbReference>
<evidence type="ECO:0000256" key="1">
    <source>
        <dbReference type="SAM" id="Phobius"/>
    </source>
</evidence>
<dbReference type="AlphaFoldDB" id="A0A1F7RZK4"/>
<keyword evidence="1" id="KW-0812">Transmembrane</keyword>
<evidence type="ECO:0000313" key="3">
    <source>
        <dbReference type="Proteomes" id="UP000179266"/>
    </source>
</evidence>
<comment type="caution">
    <text evidence="2">The sequence shown here is derived from an EMBL/GenBank/DDBJ whole genome shotgun (WGS) entry which is preliminary data.</text>
</comment>